<evidence type="ECO:0000313" key="3">
    <source>
        <dbReference type="Proteomes" id="UP000274391"/>
    </source>
</evidence>
<dbReference type="RefSeq" id="WP_124968694.1">
    <property type="nucleotide sequence ID" value="NZ_RQVS01000001.1"/>
</dbReference>
<organism evidence="2 3">
    <name type="scientific">Gulosibacter macacae</name>
    <dbReference type="NCBI Taxonomy" id="2488791"/>
    <lineage>
        <taxon>Bacteria</taxon>
        <taxon>Bacillati</taxon>
        <taxon>Actinomycetota</taxon>
        <taxon>Actinomycetes</taxon>
        <taxon>Micrococcales</taxon>
        <taxon>Microbacteriaceae</taxon>
        <taxon>Gulosibacter</taxon>
    </lineage>
</organism>
<evidence type="ECO:0008006" key="4">
    <source>
        <dbReference type="Google" id="ProtNLM"/>
    </source>
</evidence>
<evidence type="ECO:0000313" key="2">
    <source>
        <dbReference type="EMBL" id="RRJ88625.1"/>
    </source>
</evidence>
<dbReference type="Proteomes" id="UP000274391">
    <property type="component" value="Unassembled WGS sequence"/>
</dbReference>
<comment type="caution">
    <text evidence="2">The sequence shown here is derived from an EMBL/GenBank/DDBJ whole genome shotgun (WGS) entry which is preliminary data.</text>
</comment>
<dbReference type="OrthoDB" id="5244605at2"/>
<gene>
    <name evidence="2" type="ORF">EG850_00285</name>
</gene>
<proteinExistence type="predicted"/>
<dbReference type="EMBL" id="RQVS01000001">
    <property type="protein sequence ID" value="RRJ88625.1"/>
    <property type="molecule type" value="Genomic_DNA"/>
</dbReference>
<reference evidence="2 3" key="1">
    <citation type="submission" date="2018-11" db="EMBL/GenBank/DDBJ databases">
        <title>YIM 102482-1 draft genome.</title>
        <authorList>
            <person name="Li G."/>
            <person name="Jiang Y."/>
        </authorList>
    </citation>
    <scope>NUCLEOTIDE SEQUENCE [LARGE SCALE GENOMIC DNA]</scope>
    <source>
        <strain evidence="2 3">YIM 102482-1</strain>
    </source>
</reference>
<name>A0A3P3W0R5_9MICO</name>
<accession>A0A3P3W0R5</accession>
<feature type="compositionally biased region" description="Basic residues" evidence="1">
    <location>
        <begin position="263"/>
        <end position="284"/>
    </location>
</feature>
<dbReference type="AlphaFoldDB" id="A0A3P3W0R5"/>
<protein>
    <recommendedName>
        <fullName evidence="4">EcsC family protein</fullName>
    </recommendedName>
</protein>
<sequence>MNTTTTRNDSLLVRQLDRALTAQRPTAIAFVRRLRRQAPNATPEELLIVAERWYRRTAMSTGGGVGAASVIPGVGTAAGVAIASVEVLGFLELTALYALVVAEIHDDGTNDPERARTLVMAIMLGDHGKKLIQDFVLRRGAGGLIGTAFWGELVTQALPEIFVGELGRRVRDVFVRRYASKQIGGVVGKVLPFGVGAAIGALGNRTLANEVIRTAAGAFGPAPHDFGGEVSNAALARADAEADDQAISRALARAEKEQQQLLRKQHKREQKAIKGGRRRHRRDG</sequence>
<feature type="region of interest" description="Disordered" evidence="1">
    <location>
        <begin position="255"/>
        <end position="284"/>
    </location>
</feature>
<evidence type="ECO:0000256" key="1">
    <source>
        <dbReference type="SAM" id="MobiDB-lite"/>
    </source>
</evidence>
<keyword evidence="3" id="KW-1185">Reference proteome</keyword>